<organism evidence="2 3">
    <name type="scientific">Aureobasidium melanogenum</name>
    <name type="common">Aureobasidium pullulans var. melanogenum</name>
    <dbReference type="NCBI Taxonomy" id="46634"/>
    <lineage>
        <taxon>Eukaryota</taxon>
        <taxon>Fungi</taxon>
        <taxon>Dikarya</taxon>
        <taxon>Ascomycota</taxon>
        <taxon>Pezizomycotina</taxon>
        <taxon>Dothideomycetes</taxon>
        <taxon>Dothideomycetidae</taxon>
        <taxon>Dothideales</taxon>
        <taxon>Saccotheciaceae</taxon>
        <taxon>Aureobasidium</taxon>
    </lineage>
</organism>
<protein>
    <submittedName>
        <fullName evidence="2">Uncharacterized protein</fullName>
    </submittedName>
</protein>
<dbReference type="EMBL" id="JAHFXF010000373">
    <property type="protein sequence ID" value="KAG9689070.1"/>
    <property type="molecule type" value="Genomic_DNA"/>
</dbReference>
<dbReference type="Proteomes" id="UP000779574">
    <property type="component" value="Unassembled WGS sequence"/>
</dbReference>
<evidence type="ECO:0000313" key="3">
    <source>
        <dbReference type="Proteomes" id="UP000779574"/>
    </source>
</evidence>
<feature type="non-terminal residue" evidence="2">
    <location>
        <position position="1"/>
    </location>
</feature>
<reference evidence="2" key="2">
    <citation type="submission" date="2021-08" db="EMBL/GenBank/DDBJ databases">
        <authorList>
            <person name="Gostincar C."/>
            <person name="Sun X."/>
            <person name="Song Z."/>
            <person name="Gunde-Cimerman N."/>
        </authorList>
    </citation>
    <scope>NUCLEOTIDE SEQUENCE</scope>
    <source>
        <strain evidence="2">EXF-9911</strain>
    </source>
</reference>
<evidence type="ECO:0000256" key="1">
    <source>
        <dbReference type="SAM" id="MobiDB-lite"/>
    </source>
</evidence>
<gene>
    <name evidence="2" type="ORF">KCU76_g9162</name>
</gene>
<accession>A0A9P8J6W7</accession>
<feature type="region of interest" description="Disordered" evidence="1">
    <location>
        <begin position="1"/>
        <end position="26"/>
    </location>
</feature>
<comment type="caution">
    <text evidence="2">The sequence shown here is derived from an EMBL/GenBank/DDBJ whole genome shotgun (WGS) entry which is preliminary data.</text>
</comment>
<dbReference type="OrthoDB" id="3906450at2759"/>
<proteinExistence type="predicted"/>
<sequence>MVDASPAATLRTENATLQENHREKVHEQIDKDIIPAAGLAHHQTRHHQLNTTATTSAQETTTQELQEQPSANQVMAIRKRIEQEDTRHSHNINDLEKQLTTEHARHSTRAKGFRSRLIDLSTAHRENLRTSPKKLQQQQQNDASGNEVLAIGTTAGKQGYIAKWLEGLKSMSSFSGLRESSDGMSSVEVVAAKDAKGRGKGIRIVSDGVEEGAERRKNWIKFLREDAAQETALGSIAVEKHSGVERSRRIR</sequence>
<reference evidence="2" key="1">
    <citation type="journal article" date="2021" name="J Fungi (Basel)">
        <title>Virulence traits and population genomics of the black yeast Aureobasidium melanogenum.</title>
        <authorList>
            <person name="Cernosa A."/>
            <person name="Sun X."/>
            <person name="Gostincar C."/>
            <person name="Fang C."/>
            <person name="Gunde-Cimerman N."/>
            <person name="Song Z."/>
        </authorList>
    </citation>
    <scope>NUCLEOTIDE SEQUENCE</scope>
    <source>
        <strain evidence="2">EXF-9911</strain>
    </source>
</reference>
<dbReference type="AlphaFoldDB" id="A0A9P8J6W7"/>
<evidence type="ECO:0000313" key="2">
    <source>
        <dbReference type="EMBL" id="KAG9689070.1"/>
    </source>
</evidence>
<name>A0A9P8J6W7_AURME</name>